<comment type="caution">
    <text evidence="2">The sequence shown here is derived from an EMBL/GenBank/DDBJ whole genome shotgun (WGS) entry which is preliminary data.</text>
</comment>
<dbReference type="InterPro" id="IPR029063">
    <property type="entry name" value="SAM-dependent_MTases_sf"/>
</dbReference>
<name>A0A840C9H2_9RHOB</name>
<dbReference type="Gene3D" id="3.40.50.150">
    <property type="entry name" value="Vaccinia Virus protein VP39"/>
    <property type="match status" value="1"/>
</dbReference>
<dbReference type="NCBIfam" id="TIGR01444">
    <property type="entry name" value="fkbM_fam"/>
    <property type="match status" value="1"/>
</dbReference>
<gene>
    <name evidence="2" type="ORF">GGR17_001521</name>
</gene>
<keyword evidence="3" id="KW-1185">Reference proteome</keyword>
<dbReference type="EMBL" id="JACIEQ010000001">
    <property type="protein sequence ID" value="MBB4021730.1"/>
    <property type="molecule type" value="Genomic_DNA"/>
</dbReference>
<feature type="domain" description="Glycosyltransferase 2-like" evidence="1">
    <location>
        <begin position="250"/>
        <end position="378"/>
    </location>
</feature>
<dbReference type="CDD" id="cd00761">
    <property type="entry name" value="Glyco_tranf_GTA_type"/>
    <property type="match status" value="1"/>
</dbReference>
<proteinExistence type="predicted"/>
<reference evidence="2" key="1">
    <citation type="submission" date="2020-08" db="EMBL/GenBank/DDBJ databases">
        <title>Genomic Encyclopedia of Type Strains, Phase IV (KMG-IV): sequencing the most valuable type-strain genomes for metagenomic binning, comparative biology and taxonomic classification.</title>
        <authorList>
            <person name="Goeker M."/>
        </authorList>
    </citation>
    <scope>NUCLEOTIDE SEQUENCE [LARGE SCALE GENOMIC DNA]</scope>
    <source>
        <strain evidence="2">DSM 105040</strain>
    </source>
</reference>
<dbReference type="InterPro" id="IPR029044">
    <property type="entry name" value="Nucleotide-diphossugar_trans"/>
</dbReference>
<organism evidence="2 3">
    <name type="scientific">Actibacterium naphthalenivorans</name>
    <dbReference type="NCBI Taxonomy" id="1614693"/>
    <lineage>
        <taxon>Bacteria</taxon>
        <taxon>Pseudomonadati</taxon>
        <taxon>Pseudomonadota</taxon>
        <taxon>Alphaproteobacteria</taxon>
        <taxon>Rhodobacterales</taxon>
        <taxon>Roseobacteraceae</taxon>
        <taxon>Actibacterium</taxon>
    </lineage>
</organism>
<keyword evidence="2" id="KW-0489">Methyltransferase</keyword>
<evidence type="ECO:0000259" key="1">
    <source>
        <dbReference type="Pfam" id="PF00535"/>
    </source>
</evidence>
<accession>A0A840C9H2</accession>
<dbReference type="AlphaFoldDB" id="A0A840C9H2"/>
<dbReference type="InterPro" id="IPR001173">
    <property type="entry name" value="Glyco_trans_2-like"/>
</dbReference>
<dbReference type="SUPFAM" id="SSF53448">
    <property type="entry name" value="Nucleotide-diphospho-sugar transferases"/>
    <property type="match status" value="1"/>
</dbReference>
<evidence type="ECO:0000313" key="2">
    <source>
        <dbReference type="EMBL" id="MBB4021730.1"/>
    </source>
</evidence>
<dbReference type="Pfam" id="PF00535">
    <property type="entry name" value="Glycos_transf_2"/>
    <property type="match status" value="1"/>
</dbReference>
<dbReference type="GO" id="GO:0016758">
    <property type="term" value="F:hexosyltransferase activity"/>
    <property type="evidence" value="ECO:0007669"/>
    <property type="project" value="UniProtKB-ARBA"/>
</dbReference>
<sequence length="595" mass="66836">MIQTSLFGQALELKSAPDEFTINDSNWRTKAIYEPFLSAYPLPKSGVAIDVGAAYGGFAIPFALAYPSWTIWCFEPDDKAFAALSANISDHKLKNVIAVNAAVGGEGGKPSAALLRALKAKDGEKVKSALAKGPFFQHREKRGYVEAHTPPEFHEEFDQIAFPAFPPEALNELGATLLKITAPGSENNILAAVRDSSIEFIVGELWKPVPSGLTYRSDGVARQVYLPLAGTTLKLRQSRDSLASRAGLDVVVAMYNTAGYIQECIDSIINNSAEDVRAIVVDDGSTDGCGDIVKELYADNPRVTLLRKLNGGCASARNYGRLHSNATHITFIDADDVVDADLYPVLLEIARYSGCELTQGGFAFLHEDENGERRLEPSYEDRDFGHFERQHFGDVPFFVVPNNVLMIGQPTIWRRVYRRDFLDNKKIWFPEHIRAFDDQIFQMLTLLYASDVYCTDKVKYQYRQHPGQDIKQGDERFFYSLEMFRMMLKRGLSEGWNDFDPILQSYVNTVNWIYGGLRPELKPIFIKGAAELWVYMQKALGPGPFRKYGARVFDAVDFAYHAQRCADKLSAYGDSYMWAYLDSKLMHVEMVRGNK</sequence>
<dbReference type="PANTHER" id="PTHR22916">
    <property type="entry name" value="GLYCOSYLTRANSFERASE"/>
    <property type="match status" value="1"/>
</dbReference>
<dbReference type="Gene3D" id="3.90.550.10">
    <property type="entry name" value="Spore Coat Polysaccharide Biosynthesis Protein SpsA, Chain A"/>
    <property type="match status" value="1"/>
</dbReference>
<evidence type="ECO:0000313" key="3">
    <source>
        <dbReference type="Proteomes" id="UP000585681"/>
    </source>
</evidence>
<protein>
    <submittedName>
        <fullName evidence="2">FkbM family methyltransferase</fullName>
    </submittedName>
</protein>
<dbReference type="GO" id="GO:0008168">
    <property type="term" value="F:methyltransferase activity"/>
    <property type="evidence" value="ECO:0007669"/>
    <property type="project" value="UniProtKB-KW"/>
</dbReference>
<dbReference type="InterPro" id="IPR006342">
    <property type="entry name" value="FkbM_mtfrase"/>
</dbReference>
<dbReference type="SUPFAM" id="SSF53335">
    <property type="entry name" value="S-adenosyl-L-methionine-dependent methyltransferases"/>
    <property type="match status" value="1"/>
</dbReference>
<dbReference type="Proteomes" id="UP000585681">
    <property type="component" value="Unassembled WGS sequence"/>
</dbReference>
<dbReference type="GO" id="GO:0032259">
    <property type="term" value="P:methylation"/>
    <property type="evidence" value="ECO:0007669"/>
    <property type="project" value="UniProtKB-KW"/>
</dbReference>
<keyword evidence="2" id="KW-0808">Transferase</keyword>
<dbReference type="PANTHER" id="PTHR22916:SF3">
    <property type="entry name" value="UDP-GLCNAC:BETAGAL BETA-1,3-N-ACETYLGLUCOSAMINYLTRANSFERASE-LIKE PROTEIN 1"/>
    <property type="match status" value="1"/>
</dbReference>